<sequence>MACWAGPPSGGHPPVGAKPAQAPEPAGWVSLRARPQARVPPTAGGPNKVGSWKRGREGGRRRDSRSERGRSHGIGRLGKRPELAAAVTSHTTCPAEPGAAQVRAGREE</sequence>
<accession>A0A9X9Q042</accession>
<evidence type="ECO:0000313" key="3">
    <source>
        <dbReference type="Proteomes" id="UP000269945"/>
    </source>
</evidence>
<dbReference type="Proteomes" id="UP000269945">
    <property type="component" value="Unassembled WGS sequence"/>
</dbReference>
<comment type="caution">
    <text evidence="2">The sequence shown here is derived from an EMBL/GenBank/DDBJ whole genome shotgun (WGS) entry which is preliminary data.</text>
</comment>
<organism evidence="2 3">
    <name type="scientific">Gulo gulo</name>
    <name type="common">Wolverine</name>
    <name type="synonym">Gluton</name>
    <dbReference type="NCBI Taxonomy" id="48420"/>
    <lineage>
        <taxon>Eukaryota</taxon>
        <taxon>Metazoa</taxon>
        <taxon>Chordata</taxon>
        <taxon>Craniata</taxon>
        <taxon>Vertebrata</taxon>
        <taxon>Euteleostomi</taxon>
        <taxon>Mammalia</taxon>
        <taxon>Eutheria</taxon>
        <taxon>Laurasiatheria</taxon>
        <taxon>Carnivora</taxon>
        <taxon>Caniformia</taxon>
        <taxon>Musteloidea</taxon>
        <taxon>Mustelidae</taxon>
        <taxon>Guloninae</taxon>
        <taxon>Gulo</taxon>
    </lineage>
</organism>
<protein>
    <submittedName>
        <fullName evidence="2">Uncharacterized protein</fullName>
    </submittedName>
</protein>
<reference evidence="2 3" key="1">
    <citation type="submission" date="2018-10" db="EMBL/GenBank/DDBJ databases">
        <authorList>
            <person name="Ekblom R."/>
            <person name="Jareborg N."/>
        </authorList>
    </citation>
    <scope>NUCLEOTIDE SEQUENCE [LARGE SCALE GENOMIC DNA]</scope>
    <source>
        <tissue evidence="2">Muscle</tissue>
    </source>
</reference>
<keyword evidence="3" id="KW-1185">Reference proteome</keyword>
<gene>
    <name evidence="2" type="ORF">BN2614_LOCUS3</name>
</gene>
<dbReference type="AlphaFoldDB" id="A0A9X9Q042"/>
<name>A0A9X9Q042_GULGU</name>
<feature type="compositionally biased region" description="Basic and acidic residues" evidence="1">
    <location>
        <begin position="54"/>
        <end position="70"/>
    </location>
</feature>
<evidence type="ECO:0000313" key="2">
    <source>
        <dbReference type="EMBL" id="VCW84024.1"/>
    </source>
</evidence>
<dbReference type="EMBL" id="CYRY02013373">
    <property type="protein sequence ID" value="VCW84024.1"/>
    <property type="molecule type" value="Genomic_DNA"/>
</dbReference>
<proteinExistence type="predicted"/>
<evidence type="ECO:0000256" key="1">
    <source>
        <dbReference type="SAM" id="MobiDB-lite"/>
    </source>
</evidence>
<feature type="region of interest" description="Disordered" evidence="1">
    <location>
        <begin position="1"/>
        <end position="108"/>
    </location>
</feature>